<proteinExistence type="predicted"/>
<reference evidence="1 2" key="1">
    <citation type="journal article" date="2022" name="Genome Biol. Evol.">
        <title>The Spruce Budworm Genome: Reconstructing the Evolutionary History of Antifreeze Proteins.</title>
        <authorList>
            <person name="Beliveau C."/>
            <person name="Gagne P."/>
            <person name="Picq S."/>
            <person name="Vernygora O."/>
            <person name="Keeling C.I."/>
            <person name="Pinkney K."/>
            <person name="Doucet D."/>
            <person name="Wen F."/>
            <person name="Johnston J.S."/>
            <person name="Maaroufi H."/>
            <person name="Boyle B."/>
            <person name="Laroche J."/>
            <person name="Dewar K."/>
            <person name="Juretic N."/>
            <person name="Blackburn G."/>
            <person name="Nisole A."/>
            <person name="Brunet B."/>
            <person name="Brandao M."/>
            <person name="Lumley L."/>
            <person name="Duan J."/>
            <person name="Quan G."/>
            <person name="Lucarotti C.J."/>
            <person name="Roe A.D."/>
            <person name="Sperling F.A.H."/>
            <person name="Levesque R.C."/>
            <person name="Cusson M."/>
        </authorList>
    </citation>
    <scope>NUCLEOTIDE SEQUENCE [LARGE SCALE GENOMIC DNA]</scope>
    <source>
        <strain evidence="1">Glfc:IPQL:Cfum</strain>
    </source>
</reference>
<evidence type="ECO:0000313" key="1">
    <source>
        <dbReference type="EMBL" id="KAI8438026.1"/>
    </source>
</evidence>
<name>A0ACC0KN79_CHOFU</name>
<dbReference type="Proteomes" id="UP001064048">
    <property type="component" value="Chromosome 18"/>
</dbReference>
<evidence type="ECO:0000313" key="2">
    <source>
        <dbReference type="Proteomes" id="UP001064048"/>
    </source>
</evidence>
<comment type="caution">
    <text evidence="1">The sequence shown here is derived from an EMBL/GenBank/DDBJ whole genome shotgun (WGS) entry which is preliminary data.</text>
</comment>
<protein>
    <submittedName>
        <fullName evidence="1">Uncharacterized protein</fullName>
    </submittedName>
</protein>
<sequence length="632" mass="68416">MPRKLLKFLIVFDNTSLLYFPGQFLSGKVLMELQDDTPVLGNGASVLSPGIHSFPFKLGLPMGLPSTFLGTHGWVQYYCKAALREPNGLTHKNQQVFIVMNPIDLNLEPPVLSQEFECSVEHRLGVGCVGGGAVACRVALDRGAYVPGETVALSARLVNHSRTTIRATRAALTEVYWGGGGGAVACRVALDRGAYVPGETVALSARLVNHSRTTIRATRAALTEVYCRGGGGGGAVACRVALDRGAYVPGETVALSARLVNHSRTTIRATRAALTEVYWGGGRRRGGVRVALDRGAYVPGETVALSARLVNHSRTTIRATRAALTEGGGGGGAVACRVALDRGAYVPGETVALSARLVNHSRTTIRATRAALTEVYCTGGGGVEVRELATLTHGKTRAGGTDTWHNELLYIPPLPPTNLRGCHLIAVQYDVWQHYTWRDQLLYSWQHYTWRDQLLYVQLATLHLARPAAVQLATLHLARPAAVQLATLHLARPAAVCTAGNTTPGATSCCMYSWQHYTWRDQLLYSWQHYTWRDQLLYVQLQLHCRLSRKINILRCGLHNRAEKLGERSKTPAADTPGHVSVQLGARIGPARHLSQHATHLQTLACGKTLIVWCGVTVEEGKSCHILAAGGK</sequence>
<gene>
    <name evidence="1" type="ORF">MSG28_010680</name>
</gene>
<keyword evidence="2" id="KW-1185">Reference proteome</keyword>
<dbReference type="EMBL" id="CM046118">
    <property type="protein sequence ID" value="KAI8438026.1"/>
    <property type="molecule type" value="Genomic_DNA"/>
</dbReference>
<organism evidence="1 2">
    <name type="scientific">Choristoneura fumiferana</name>
    <name type="common">Spruce budworm moth</name>
    <name type="synonym">Archips fumiferana</name>
    <dbReference type="NCBI Taxonomy" id="7141"/>
    <lineage>
        <taxon>Eukaryota</taxon>
        <taxon>Metazoa</taxon>
        <taxon>Ecdysozoa</taxon>
        <taxon>Arthropoda</taxon>
        <taxon>Hexapoda</taxon>
        <taxon>Insecta</taxon>
        <taxon>Pterygota</taxon>
        <taxon>Neoptera</taxon>
        <taxon>Endopterygota</taxon>
        <taxon>Lepidoptera</taxon>
        <taxon>Glossata</taxon>
        <taxon>Ditrysia</taxon>
        <taxon>Tortricoidea</taxon>
        <taxon>Tortricidae</taxon>
        <taxon>Tortricinae</taxon>
        <taxon>Choristoneura</taxon>
    </lineage>
</organism>
<accession>A0ACC0KN79</accession>